<feature type="region of interest" description="Disordered" evidence="1">
    <location>
        <begin position="21"/>
        <end position="48"/>
    </location>
</feature>
<evidence type="ECO:0000313" key="3">
    <source>
        <dbReference type="Proteomes" id="UP001187682"/>
    </source>
</evidence>
<evidence type="ECO:0000256" key="1">
    <source>
        <dbReference type="SAM" id="MobiDB-lite"/>
    </source>
</evidence>
<comment type="caution">
    <text evidence="2">The sequence shown here is derived from an EMBL/GenBank/DDBJ whole genome shotgun (WGS) entry which is preliminary data.</text>
</comment>
<dbReference type="AlphaFoldDB" id="A0AAE8SXX9"/>
<accession>A0AAE8SXX9</accession>
<dbReference type="Proteomes" id="UP001187682">
    <property type="component" value="Unassembled WGS sequence"/>
</dbReference>
<protein>
    <submittedName>
        <fullName evidence="2">Uncharacterized protein</fullName>
    </submittedName>
</protein>
<proteinExistence type="predicted"/>
<dbReference type="EMBL" id="ONZQ02000012">
    <property type="protein sequence ID" value="SPO05295.1"/>
    <property type="molecule type" value="Genomic_DNA"/>
</dbReference>
<evidence type="ECO:0000313" key="2">
    <source>
        <dbReference type="EMBL" id="SPO05295.1"/>
    </source>
</evidence>
<keyword evidence="3" id="KW-1185">Reference proteome</keyword>
<organism evidence="2 3">
    <name type="scientific">Cephalotrichum gorgonifer</name>
    <dbReference type="NCBI Taxonomy" id="2041049"/>
    <lineage>
        <taxon>Eukaryota</taxon>
        <taxon>Fungi</taxon>
        <taxon>Dikarya</taxon>
        <taxon>Ascomycota</taxon>
        <taxon>Pezizomycotina</taxon>
        <taxon>Sordariomycetes</taxon>
        <taxon>Hypocreomycetidae</taxon>
        <taxon>Microascales</taxon>
        <taxon>Microascaceae</taxon>
        <taxon>Cephalotrichum</taxon>
    </lineage>
</organism>
<sequence>MSLRLVARNIGARGSAVPAVISARSVSTTSGENRDPKNGLPTGTKVPHDHWMASLASESEQVVKADRVAGKLTVEEMEKETTKVATEMKGSTASLTDGIWRSIGGGL</sequence>
<gene>
    <name evidence="2" type="ORF">DNG_07982</name>
</gene>
<name>A0AAE8SXX9_9PEZI</name>
<reference evidence="2" key="1">
    <citation type="submission" date="2018-03" db="EMBL/GenBank/DDBJ databases">
        <authorList>
            <person name="Guldener U."/>
        </authorList>
    </citation>
    <scope>NUCLEOTIDE SEQUENCE</scope>
</reference>